<dbReference type="Gene3D" id="2.40.128.20">
    <property type="match status" value="1"/>
</dbReference>
<proteinExistence type="predicted"/>
<dbReference type="InterPro" id="IPR000566">
    <property type="entry name" value="Lipocln_cytosolic_FA-bd_dom"/>
</dbReference>
<dbReference type="Pfam" id="PF08212">
    <property type="entry name" value="Lipocalin_2"/>
    <property type="match status" value="1"/>
</dbReference>
<dbReference type="Proteomes" id="UP000000845">
    <property type="component" value="Chromosome"/>
</dbReference>
<protein>
    <recommendedName>
        <fullName evidence="1">Lipocalin/cytosolic fatty-acid binding domain-containing protein</fullName>
    </recommendedName>
</protein>
<dbReference type="SUPFAM" id="SSF50814">
    <property type="entry name" value="Lipocalins"/>
    <property type="match status" value="1"/>
</dbReference>
<keyword evidence="3" id="KW-1185">Reference proteome</keyword>
<dbReference type="KEGG" id="str:Sterm_2627"/>
<organism evidence="2 3">
    <name type="scientific">Sebaldella termitidis (strain ATCC 33386 / NCTC 11300)</name>
    <dbReference type="NCBI Taxonomy" id="526218"/>
    <lineage>
        <taxon>Bacteria</taxon>
        <taxon>Fusobacteriati</taxon>
        <taxon>Fusobacteriota</taxon>
        <taxon>Fusobacteriia</taxon>
        <taxon>Fusobacteriales</taxon>
        <taxon>Leptotrichiaceae</taxon>
        <taxon>Sebaldella</taxon>
    </lineage>
</organism>
<dbReference type="HOGENOM" id="CLU_1249902_0_0_0"/>
<feature type="domain" description="Lipocalin/cytosolic fatty-acid binding" evidence="1">
    <location>
        <begin position="41"/>
        <end position="176"/>
    </location>
</feature>
<dbReference type="EMBL" id="CP001739">
    <property type="protein sequence ID" value="ACZ09472.1"/>
    <property type="molecule type" value="Genomic_DNA"/>
</dbReference>
<gene>
    <name evidence="2" type="ordered locus">Sterm_2627</name>
</gene>
<dbReference type="STRING" id="526218.Sterm_2627"/>
<accession>D1AM98</accession>
<name>D1AM98_SEBTE</name>
<evidence type="ECO:0000313" key="2">
    <source>
        <dbReference type="EMBL" id="ACZ09472.1"/>
    </source>
</evidence>
<sequence>MKKLYIGILGSFLIFNTVSYSSLSDVINKIDNAVNPKLRFDVGKASGVWYLLYDNDIKTKNLENITIDLAQEGEGYSYITKSYNPKRNVWIKEEKRAWIQEDKKSVYFYVRRNGPINYKNEILYFDDDMKYLVIYFKKENIIRVLTRSEMPSSEKINEIMTEVKKQGYNVSRLKKISYNPAVFDEEELRKAEEEREFYERLSRFGESGTINFDEAVEIPKN</sequence>
<reference evidence="2 3" key="2">
    <citation type="journal article" date="2010" name="Stand. Genomic Sci.">
        <title>Complete genome sequence of Sebaldella termitidis type strain (NCTC 11300).</title>
        <authorList>
            <person name="Harmon-Smith M."/>
            <person name="Celia L."/>
            <person name="Chertkov O."/>
            <person name="Lapidus A."/>
            <person name="Copeland A."/>
            <person name="Glavina Del Rio T."/>
            <person name="Nolan M."/>
            <person name="Lucas S."/>
            <person name="Tice H."/>
            <person name="Cheng J.F."/>
            <person name="Han C."/>
            <person name="Detter J.C."/>
            <person name="Bruce D."/>
            <person name="Goodwin L."/>
            <person name="Pitluck S."/>
            <person name="Pati A."/>
            <person name="Liolios K."/>
            <person name="Ivanova N."/>
            <person name="Mavromatis K."/>
            <person name="Mikhailova N."/>
            <person name="Chen A."/>
            <person name="Palaniappan K."/>
            <person name="Land M."/>
            <person name="Hauser L."/>
            <person name="Chang Y.J."/>
            <person name="Jeffries C.D."/>
            <person name="Brettin T."/>
            <person name="Goker M."/>
            <person name="Beck B."/>
            <person name="Bristow J."/>
            <person name="Eisen J.A."/>
            <person name="Markowitz V."/>
            <person name="Hugenholtz P."/>
            <person name="Kyrpides N.C."/>
            <person name="Klenk H.P."/>
            <person name="Chen F."/>
        </authorList>
    </citation>
    <scope>NUCLEOTIDE SEQUENCE [LARGE SCALE GENOMIC DNA]</scope>
    <source>
        <strain evidence="3">ATCC 33386 / NCTC 11300</strain>
    </source>
</reference>
<dbReference type="InterPro" id="IPR012674">
    <property type="entry name" value="Calycin"/>
</dbReference>
<evidence type="ECO:0000313" key="3">
    <source>
        <dbReference type="Proteomes" id="UP000000845"/>
    </source>
</evidence>
<reference evidence="3" key="1">
    <citation type="submission" date="2009-09" db="EMBL/GenBank/DDBJ databases">
        <title>The complete chromosome of Sebaldella termitidis ATCC 33386.</title>
        <authorList>
            <consortium name="US DOE Joint Genome Institute (JGI-PGF)"/>
            <person name="Lucas S."/>
            <person name="Copeland A."/>
            <person name="Lapidus A."/>
            <person name="Glavina del Rio T."/>
            <person name="Dalin E."/>
            <person name="Tice H."/>
            <person name="Bruce D."/>
            <person name="Goodwin L."/>
            <person name="Pitluck S."/>
            <person name="Kyrpides N."/>
            <person name="Mavromatis K."/>
            <person name="Ivanova N."/>
            <person name="Mikhailova N."/>
            <person name="Sims D."/>
            <person name="Meincke L."/>
            <person name="Brettin T."/>
            <person name="Detter J.C."/>
            <person name="Han C."/>
            <person name="Larimer F."/>
            <person name="Land M."/>
            <person name="Hauser L."/>
            <person name="Markowitz V."/>
            <person name="Cheng J.F."/>
            <person name="Hugenholtz P."/>
            <person name="Woyke T."/>
            <person name="Wu D."/>
            <person name="Eisen J.A."/>
        </authorList>
    </citation>
    <scope>NUCLEOTIDE SEQUENCE [LARGE SCALE GENOMIC DNA]</scope>
    <source>
        <strain evidence="3">ATCC 33386 / NCTC 11300</strain>
    </source>
</reference>
<dbReference type="RefSeq" id="WP_012862066.1">
    <property type="nucleotide sequence ID" value="NC_013517.1"/>
</dbReference>
<dbReference type="AlphaFoldDB" id="D1AM98"/>
<dbReference type="eggNOG" id="COG3040">
    <property type="taxonomic scope" value="Bacteria"/>
</dbReference>
<evidence type="ECO:0000259" key="1">
    <source>
        <dbReference type="Pfam" id="PF08212"/>
    </source>
</evidence>